<gene>
    <name evidence="7" type="ORF">N6H18_07745</name>
</gene>
<feature type="transmembrane region" description="Helical" evidence="5">
    <location>
        <begin position="174"/>
        <end position="196"/>
    </location>
</feature>
<feature type="domain" description="EamA" evidence="6">
    <location>
        <begin position="5"/>
        <end position="133"/>
    </location>
</feature>
<dbReference type="SUPFAM" id="SSF103481">
    <property type="entry name" value="Multidrug resistance efflux transporter EmrE"/>
    <property type="match status" value="2"/>
</dbReference>
<name>A0ABY6CTI8_9BACT</name>
<dbReference type="PANTHER" id="PTHR22911">
    <property type="entry name" value="ACYL-MALONYL CONDENSING ENZYME-RELATED"/>
    <property type="match status" value="1"/>
</dbReference>
<evidence type="ECO:0000256" key="1">
    <source>
        <dbReference type="ARBA" id="ARBA00004141"/>
    </source>
</evidence>
<organism evidence="7 8">
    <name type="scientific">Reichenbachiella agarivorans</name>
    <dbReference type="NCBI Taxonomy" id="2979464"/>
    <lineage>
        <taxon>Bacteria</taxon>
        <taxon>Pseudomonadati</taxon>
        <taxon>Bacteroidota</taxon>
        <taxon>Cytophagia</taxon>
        <taxon>Cytophagales</taxon>
        <taxon>Reichenbachiellaceae</taxon>
        <taxon>Reichenbachiella</taxon>
    </lineage>
</organism>
<feature type="transmembrane region" description="Helical" evidence="5">
    <location>
        <begin position="90"/>
        <end position="111"/>
    </location>
</feature>
<evidence type="ECO:0000313" key="7">
    <source>
        <dbReference type="EMBL" id="UXP33837.1"/>
    </source>
</evidence>
<dbReference type="Pfam" id="PF00892">
    <property type="entry name" value="EamA"/>
    <property type="match status" value="2"/>
</dbReference>
<dbReference type="InterPro" id="IPR037185">
    <property type="entry name" value="EmrE-like"/>
</dbReference>
<feature type="transmembrane region" description="Helical" evidence="5">
    <location>
        <begin position="30"/>
        <end position="52"/>
    </location>
</feature>
<dbReference type="Gene3D" id="1.10.3730.20">
    <property type="match status" value="1"/>
</dbReference>
<dbReference type="RefSeq" id="WP_262311263.1">
    <property type="nucleotide sequence ID" value="NZ_CP106679.1"/>
</dbReference>
<dbReference type="EMBL" id="CP106679">
    <property type="protein sequence ID" value="UXP33837.1"/>
    <property type="molecule type" value="Genomic_DNA"/>
</dbReference>
<feature type="domain" description="EamA" evidence="6">
    <location>
        <begin position="146"/>
        <end position="273"/>
    </location>
</feature>
<keyword evidence="8" id="KW-1185">Reference proteome</keyword>
<dbReference type="InterPro" id="IPR000620">
    <property type="entry name" value="EamA_dom"/>
</dbReference>
<evidence type="ECO:0000256" key="2">
    <source>
        <dbReference type="ARBA" id="ARBA00022692"/>
    </source>
</evidence>
<feature type="transmembrane region" description="Helical" evidence="5">
    <location>
        <begin position="120"/>
        <end position="136"/>
    </location>
</feature>
<proteinExistence type="predicted"/>
<feature type="transmembrane region" description="Helical" evidence="5">
    <location>
        <begin position="64"/>
        <end position="84"/>
    </location>
</feature>
<evidence type="ECO:0000259" key="6">
    <source>
        <dbReference type="Pfam" id="PF00892"/>
    </source>
</evidence>
<feature type="transmembrane region" description="Helical" evidence="5">
    <location>
        <begin position="202"/>
        <end position="219"/>
    </location>
</feature>
<feature type="transmembrane region" description="Helical" evidence="5">
    <location>
        <begin position="142"/>
        <end position="162"/>
    </location>
</feature>
<sequence length="277" mass="31376">MQLSKGVQYMIIAAFVFSLMKVCIKQVSHIPAVEVILFRSIISLVISGYFLMRQKVSFWGNNRKVLILRGATGALSLVLFFSLLQQIPLAAAASMQYLSPVFSAILGVYIVKEKVNWKQYLFFGISFLGVLVIQGFDTRISMLHLAMGLGASFFAGLAYNWVRLLKTSEHPLVIILYFPLVTIPLAGIATCFDWVTPVGWDWFFLLLVGIFTQIAQFYMTKSYQLEEISKVSIINYTGLLYSLGFGFFIFGETYDWMSYTGMFLVILGVILNVRFKK</sequence>
<accession>A0ABY6CTI8</accession>
<keyword evidence="4 5" id="KW-0472">Membrane</keyword>
<keyword evidence="2 5" id="KW-0812">Transmembrane</keyword>
<feature type="transmembrane region" description="Helical" evidence="5">
    <location>
        <begin position="256"/>
        <end position="275"/>
    </location>
</feature>
<evidence type="ECO:0000256" key="3">
    <source>
        <dbReference type="ARBA" id="ARBA00022989"/>
    </source>
</evidence>
<evidence type="ECO:0000313" key="8">
    <source>
        <dbReference type="Proteomes" id="UP001065174"/>
    </source>
</evidence>
<evidence type="ECO:0000256" key="5">
    <source>
        <dbReference type="SAM" id="Phobius"/>
    </source>
</evidence>
<protein>
    <submittedName>
        <fullName evidence="7">DMT family transporter</fullName>
    </submittedName>
</protein>
<keyword evidence="3 5" id="KW-1133">Transmembrane helix</keyword>
<dbReference type="Proteomes" id="UP001065174">
    <property type="component" value="Chromosome"/>
</dbReference>
<feature type="transmembrane region" description="Helical" evidence="5">
    <location>
        <begin position="231"/>
        <end position="250"/>
    </location>
</feature>
<evidence type="ECO:0000256" key="4">
    <source>
        <dbReference type="ARBA" id="ARBA00023136"/>
    </source>
</evidence>
<dbReference type="PANTHER" id="PTHR22911:SF6">
    <property type="entry name" value="SOLUTE CARRIER FAMILY 35 MEMBER G1"/>
    <property type="match status" value="1"/>
</dbReference>
<reference evidence="7" key="1">
    <citation type="submission" date="2022-09" db="EMBL/GenBank/DDBJ databases">
        <title>Comparative genomics and taxonomic characterization of three novel marine species of genus Reichenbachiella exhibiting antioxidant and polysaccharide degradation activities.</title>
        <authorList>
            <person name="Muhammad N."/>
            <person name="Lee Y.-J."/>
            <person name="Ko J."/>
            <person name="Kim S.-G."/>
        </authorList>
    </citation>
    <scope>NUCLEOTIDE SEQUENCE</scope>
    <source>
        <strain evidence="7">BKB1-1</strain>
    </source>
</reference>
<comment type="subcellular location">
    <subcellularLocation>
        <location evidence="1">Membrane</location>
        <topology evidence="1">Multi-pass membrane protein</topology>
    </subcellularLocation>
</comment>